<accession>A0AAE4Q7I9</accession>
<organism evidence="1 2">
    <name type="scientific">Streptococcus canis</name>
    <dbReference type="NCBI Taxonomy" id="1329"/>
    <lineage>
        <taxon>Bacteria</taxon>
        <taxon>Bacillati</taxon>
        <taxon>Bacillota</taxon>
        <taxon>Bacilli</taxon>
        <taxon>Lactobacillales</taxon>
        <taxon>Streptococcaceae</taxon>
        <taxon>Streptococcus</taxon>
    </lineage>
</organism>
<comment type="caution">
    <text evidence="1">The sequence shown here is derived from an EMBL/GenBank/DDBJ whole genome shotgun (WGS) entry which is preliminary data.</text>
</comment>
<protein>
    <submittedName>
        <fullName evidence="1">Uncharacterized protein</fullName>
    </submittedName>
</protein>
<dbReference type="EMBL" id="JAGQEX010000031">
    <property type="protein sequence ID" value="MDV5977924.1"/>
    <property type="molecule type" value="Genomic_DNA"/>
</dbReference>
<dbReference type="AlphaFoldDB" id="A0AAE4Q7I9"/>
<dbReference type="RefSeq" id="WP_317610609.1">
    <property type="nucleotide sequence ID" value="NZ_JAGQEX010000031.1"/>
</dbReference>
<evidence type="ECO:0000313" key="2">
    <source>
        <dbReference type="Proteomes" id="UP001186118"/>
    </source>
</evidence>
<name>A0AAE4Q7I9_STRCB</name>
<reference evidence="1" key="1">
    <citation type="submission" date="2021-04" db="EMBL/GenBank/DDBJ databases">
        <title>Draft genomes of 20 S. canis strains.</title>
        <authorList>
            <person name="Pagnossin D."/>
            <person name="Weir W."/>
            <person name="Smith A."/>
            <person name="Ure R."/>
            <person name="Oravcova K."/>
        </authorList>
    </citation>
    <scope>NUCLEOTIDE SEQUENCE</scope>
    <source>
        <strain evidence="1">284</strain>
    </source>
</reference>
<evidence type="ECO:0000313" key="1">
    <source>
        <dbReference type="EMBL" id="MDV5977924.1"/>
    </source>
</evidence>
<dbReference type="Proteomes" id="UP001186118">
    <property type="component" value="Unassembled WGS sequence"/>
</dbReference>
<sequence>MIKAININTSVGLEITQNTGSKRGRLRISREKLVVYPNKNGEVDLDLLLFVDQNYSKLVEYGEKFCIGNCLHISDLARAMALSWIMENMTQEWSVSPYSESFYSSKDIDWGYKPEGSLRVSDHWNFGANSEHCPTEEPLEGWAVCEYRDGLYHLVHKF</sequence>
<proteinExistence type="predicted"/>
<gene>
    <name evidence="1" type="ORF">KB584_10825</name>
</gene>